<reference evidence="1" key="2">
    <citation type="submission" date="2020-11" db="EMBL/GenBank/DDBJ databases">
        <authorList>
            <person name="McCartney M.A."/>
            <person name="Auch B."/>
            <person name="Kono T."/>
            <person name="Mallez S."/>
            <person name="Becker A."/>
            <person name="Gohl D.M."/>
            <person name="Silverstein K.A.T."/>
            <person name="Koren S."/>
            <person name="Bechman K.B."/>
            <person name="Herman A."/>
            <person name="Abrahante J.E."/>
            <person name="Garbe J."/>
        </authorList>
    </citation>
    <scope>NUCLEOTIDE SEQUENCE</scope>
    <source>
        <strain evidence="1">Duluth1</strain>
        <tissue evidence="1">Whole animal</tissue>
    </source>
</reference>
<comment type="caution">
    <text evidence="1">The sequence shown here is derived from an EMBL/GenBank/DDBJ whole genome shotgun (WGS) entry which is preliminary data.</text>
</comment>
<name>A0A9D4FYX0_DREPO</name>
<proteinExistence type="predicted"/>
<sequence length="62" mass="7071">MGSGDYQSLKRSRSAYKAQLTKTYRELEVQMSSQENAESVTTLNDKLVGLFGKFREVHDEVL</sequence>
<gene>
    <name evidence="1" type="ORF">DPMN_132753</name>
</gene>
<dbReference type="Proteomes" id="UP000828390">
    <property type="component" value="Unassembled WGS sequence"/>
</dbReference>
<evidence type="ECO:0000313" key="1">
    <source>
        <dbReference type="EMBL" id="KAH3804467.1"/>
    </source>
</evidence>
<organism evidence="1 2">
    <name type="scientific">Dreissena polymorpha</name>
    <name type="common">Zebra mussel</name>
    <name type="synonym">Mytilus polymorpha</name>
    <dbReference type="NCBI Taxonomy" id="45954"/>
    <lineage>
        <taxon>Eukaryota</taxon>
        <taxon>Metazoa</taxon>
        <taxon>Spiralia</taxon>
        <taxon>Lophotrochozoa</taxon>
        <taxon>Mollusca</taxon>
        <taxon>Bivalvia</taxon>
        <taxon>Autobranchia</taxon>
        <taxon>Heteroconchia</taxon>
        <taxon>Euheterodonta</taxon>
        <taxon>Imparidentia</taxon>
        <taxon>Neoheterodontei</taxon>
        <taxon>Myida</taxon>
        <taxon>Dreissenoidea</taxon>
        <taxon>Dreissenidae</taxon>
        <taxon>Dreissena</taxon>
    </lineage>
</organism>
<keyword evidence="2" id="KW-1185">Reference proteome</keyword>
<dbReference type="EMBL" id="JAIWYP010000006">
    <property type="protein sequence ID" value="KAH3804467.1"/>
    <property type="molecule type" value="Genomic_DNA"/>
</dbReference>
<reference evidence="1" key="1">
    <citation type="journal article" date="2019" name="bioRxiv">
        <title>The Genome of the Zebra Mussel, Dreissena polymorpha: A Resource for Invasive Species Research.</title>
        <authorList>
            <person name="McCartney M.A."/>
            <person name="Auch B."/>
            <person name="Kono T."/>
            <person name="Mallez S."/>
            <person name="Zhang Y."/>
            <person name="Obille A."/>
            <person name="Becker A."/>
            <person name="Abrahante J.E."/>
            <person name="Garbe J."/>
            <person name="Badalamenti J.P."/>
            <person name="Herman A."/>
            <person name="Mangelson H."/>
            <person name="Liachko I."/>
            <person name="Sullivan S."/>
            <person name="Sone E.D."/>
            <person name="Koren S."/>
            <person name="Silverstein K.A.T."/>
            <person name="Beckman K.B."/>
            <person name="Gohl D.M."/>
        </authorList>
    </citation>
    <scope>NUCLEOTIDE SEQUENCE</scope>
    <source>
        <strain evidence="1">Duluth1</strain>
        <tissue evidence="1">Whole animal</tissue>
    </source>
</reference>
<evidence type="ECO:0000313" key="2">
    <source>
        <dbReference type="Proteomes" id="UP000828390"/>
    </source>
</evidence>
<accession>A0A9D4FYX0</accession>
<protein>
    <submittedName>
        <fullName evidence="1">Uncharacterized protein</fullName>
    </submittedName>
</protein>
<dbReference type="AlphaFoldDB" id="A0A9D4FYX0"/>